<dbReference type="GO" id="GO:0005737">
    <property type="term" value="C:cytoplasm"/>
    <property type="evidence" value="ECO:0007669"/>
    <property type="project" value="UniProtKB-SubCell"/>
</dbReference>
<evidence type="ECO:0000256" key="5">
    <source>
        <dbReference type="ARBA" id="ARBA00022723"/>
    </source>
</evidence>
<dbReference type="GO" id="GO:0006435">
    <property type="term" value="P:threonyl-tRNA aminoacylation"/>
    <property type="evidence" value="ECO:0007669"/>
    <property type="project" value="UniProtKB-UniRule"/>
</dbReference>
<evidence type="ECO:0000256" key="6">
    <source>
        <dbReference type="ARBA" id="ARBA00022741"/>
    </source>
</evidence>
<keyword evidence="8 13" id="KW-0067">ATP-binding</keyword>
<comment type="catalytic activity">
    <reaction evidence="12 13">
        <text>tRNA(Thr) + L-threonine + ATP = L-threonyl-tRNA(Thr) + AMP + diphosphate + H(+)</text>
        <dbReference type="Rhea" id="RHEA:24624"/>
        <dbReference type="Rhea" id="RHEA-COMP:9670"/>
        <dbReference type="Rhea" id="RHEA-COMP:9704"/>
        <dbReference type="ChEBI" id="CHEBI:15378"/>
        <dbReference type="ChEBI" id="CHEBI:30616"/>
        <dbReference type="ChEBI" id="CHEBI:33019"/>
        <dbReference type="ChEBI" id="CHEBI:57926"/>
        <dbReference type="ChEBI" id="CHEBI:78442"/>
        <dbReference type="ChEBI" id="CHEBI:78534"/>
        <dbReference type="ChEBI" id="CHEBI:456215"/>
        <dbReference type="EC" id="6.1.1.3"/>
    </reaction>
</comment>
<dbReference type="EC" id="6.1.1.3" evidence="13"/>
<feature type="binding site" evidence="13">
    <location>
        <position position="322"/>
    </location>
    <ligand>
        <name>Zn(2+)</name>
        <dbReference type="ChEBI" id="CHEBI:29105"/>
        <note>catalytic</note>
    </ligand>
</feature>
<evidence type="ECO:0000256" key="1">
    <source>
        <dbReference type="ARBA" id="ARBA00008226"/>
    </source>
</evidence>
<evidence type="ECO:0000259" key="15">
    <source>
        <dbReference type="PROSITE" id="PS51880"/>
    </source>
</evidence>
<evidence type="ECO:0000256" key="11">
    <source>
        <dbReference type="ARBA" id="ARBA00023146"/>
    </source>
</evidence>
<keyword evidence="11 13" id="KW-0030">Aminoacyl-tRNA synthetase</keyword>
<feature type="binding site" evidence="13">
    <location>
        <position position="373"/>
    </location>
    <ligand>
        <name>Zn(2+)</name>
        <dbReference type="ChEBI" id="CHEBI:29105"/>
        <note>catalytic</note>
    </ligand>
</feature>
<dbReference type="CDD" id="cd00771">
    <property type="entry name" value="ThrRS_core"/>
    <property type="match status" value="1"/>
</dbReference>
<dbReference type="InterPro" id="IPR004095">
    <property type="entry name" value="TGS"/>
</dbReference>
<dbReference type="GO" id="GO:0000049">
    <property type="term" value="F:tRNA binding"/>
    <property type="evidence" value="ECO:0007669"/>
    <property type="project" value="UniProtKB-KW"/>
</dbReference>
<dbReference type="InterPro" id="IPR002320">
    <property type="entry name" value="Thr-tRNA-ligase_IIa"/>
</dbReference>
<dbReference type="Proteomes" id="UP000023755">
    <property type="component" value="Chromosome"/>
</dbReference>
<keyword evidence="17" id="KW-1185">Reference proteome</keyword>
<keyword evidence="2 13" id="KW-0963">Cytoplasm</keyword>
<dbReference type="STRING" id="1286528.NHE_0276"/>
<keyword evidence="10 13" id="KW-0648">Protein biosynthesis</keyword>
<feature type="region of interest" description="Catalytic" evidence="13">
    <location>
        <begin position="231"/>
        <end position="522"/>
    </location>
</feature>
<name>X5H3U5_9RICK</name>
<evidence type="ECO:0000313" key="16">
    <source>
        <dbReference type="EMBL" id="AHX11236.1"/>
    </source>
</evidence>
<dbReference type="InterPro" id="IPR045864">
    <property type="entry name" value="aa-tRNA-synth_II/BPL/LPL"/>
</dbReference>
<dbReference type="PANTHER" id="PTHR11451">
    <property type="entry name" value="THREONINE-TRNA LIGASE"/>
    <property type="match status" value="1"/>
</dbReference>
<keyword evidence="7 13" id="KW-0862">Zinc</keyword>
<dbReference type="FunFam" id="3.30.930.10:FF:000002">
    <property type="entry name" value="Threonine--tRNA ligase"/>
    <property type="match status" value="1"/>
</dbReference>
<dbReference type="InterPro" id="IPR033728">
    <property type="entry name" value="ThrRS_core"/>
</dbReference>
<reference evidence="16 17" key="1">
    <citation type="submission" date="2014-03" db="EMBL/GenBank/DDBJ databases">
        <title>Sequencing and Comparison of Genomes and Transcriptome Profiles of Human Ehrlichiosis Agents.</title>
        <authorList>
            <person name="Lin M."/>
            <person name="Daugherty S.C."/>
            <person name="Nagaraj S."/>
            <person name="Cheng Z."/>
            <person name="Xiong Q."/>
            <person name="Lin F.-Y."/>
            <person name="Sengamalay N."/>
            <person name="Ott S."/>
            <person name="Godinez A."/>
            <person name="Tallon L.J."/>
            <person name="Sadzewicz L."/>
            <person name="Fraser C.M."/>
            <person name="Dunning Hotopp J.C."/>
            <person name="Rikihisa Y."/>
        </authorList>
    </citation>
    <scope>NUCLEOTIDE SEQUENCE [LARGE SCALE GENOMIC DNA]</scope>
    <source>
        <strain evidence="16 17">Oregon</strain>
    </source>
</reference>
<feature type="binding site" evidence="13">
    <location>
        <position position="499"/>
    </location>
    <ligand>
        <name>Zn(2+)</name>
        <dbReference type="ChEBI" id="CHEBI:29105"/>
        <note>catalytic</note>
    </ligand>
</feature>
<dbReference type="SMART" id="SM00863">
    <property type="entry name" value="tRNA_SAD"/>
    <property type="match status" value="1"/>
</dbReference>
<evidence type="ECO:0000256" key="3">
    <source>
        <dbReference type="ARBA" id="ARBA00022555"/>
    </source>
</evidence>
<evidence type="ECO:0000256" key="4">
    <source>
        <dbReference type="ARBA" id="ARBA00022598"/>
    </source>
</evidence>
<dbReference type="Gene3D" id="3.30.980.10">
    <property type="entry name" value="Threonyl-trna Synthetase, Chain A, domain 2"/>
    <property type="match status" value="1"/>
</dbReference>
<keyword evidence="9 13" id="KW-0694">RNA-binding</keyword>
<dbReference type="HAMAP" id="MF_00184">
    <property type="entry name" value="Thr_tRNA_synth"/>
    <property type="match status" value="1"/>
</dbReference>
<evidence type="ECO:0000313" key="17">
    <source>
        <dbReference type="Proteomes" id="UP000023755"/>
    </source>
</evidence>
<dbReference type="PANTHER" id="PTHR11451:SF44">
    <property type="entry name" value="THREONINE--TRNA LIGASE, CHLOROPLASTIC_MITOCHONDRIAL 2"/>
    <property type="match status" value="1"/>
</dbReference>
<dbReference type="InterPro" id="IPR004154">
    <property type="entry name" value="Anticodon-bd"/>
</dbReference>
<sequence>MEVSVGETVGAIVSRFDPDLSSKTVAALVDGVEVDLSFAVTKSVHIEPITLDSDNGLEIIRHDAAHIMAQAIQELYPEAKLGIGPVIKDGFYYDVSSGRSFSESDLENIEKKISEIVRKDYPIIREEWERDDAIVFFQENGEKYKVELIHKIPIGEKISVYKQDGFVDLCRGPHAPSTGWLKHFKLLKVSGAYWLGDAKNDSMQRIYGTAWATKEELDNYLTFLEEAKKRDHRLIGKNMELFHLQEEAQGQVFWHESGLILYRILEDYIRGKLKAYGYHEIKTPIVFSKCLWEKSGHWAKFKENMFVIDSVDGEFSLKPMNCPAHIEVFKQSIKSYRDLPLRLAEFGMCHRNEASGALHGLMRVRGFVQDDAHIFCTPEQICPETVAFCALLKEIYTQLGFSKTEIRFSDRPEVRLGDDTTWDKAENALKSAMEEAGLEYGINPGEGAFYGPKIEFVLTDALNRKWQCGTLQVDFILPGRLGATYVDAEGRKQHPVMLHRAVLGTFERFIGILIEHYNGKFPLWLAPVQVCVLTITEKVQDHAAKIVELLLGKNIRTTFDFSNQRIDYKIRHHTTRRVPILWIIGKIEAQSNAVSVRRLGSLRSENKSVDDALYEVLDELNLK</sequence>
<keyword evidence="4 13" id="KW-0436">Ligase</keyword>
<dbReference type="InterPro" id="IPR036621">
    <property type="entry name" value="Anticodon-bd_dom_sf"/>
</dbReference>
<protein>
    <recommendedName>
        <fullName evidence="13">Threonine--tRNA ligase</fullName>
        <ecNumber evidence="13">6.1.1.3</ecNumber>
    </recommendedName>
    <alternativeName>
        <fullName evidence="13">Threonyl-tRNA synthetase</fullName>
        <shortName evidence="13">ThrRS</shortName>
    </alternativeName>
</protein>
<dbReference type="SUPFAM" id="SSF55681">
    <property type="entry name" value="Class II aaRS and biotin synthetases"/>
    <property type="match status" value="1"/>
</dbReference>
<dbReference type="FunFam" id="3.30.54.20:FF:000002">
    <property type="entry name" value="Threonine--tRNA ligase"/>
    <property type="match status" value="1"/>
</dbReference>
<evidence type="ECO:0000256" key="2">
    <source>
        <dbReference type="ARBA" id="ARBA00022490"/>
    </source>
</evidence>
<keyword evidence="3 13" id="KW-0820">tRNA-binding</keyword>
<comment type="subcellular location">
    <subcellularLocation>
        <location evidence="13">Cytoplasm</location>
    </subcellularLocation>
</comment>
<dbReference type="Gene3D" id="3.30.54.20">
    <property type="match status" value="1"/>
</dbReference>
<comment type="similarity">
    <text evidence="1 13">Belongs to the class-II aminoacyl-tRNA synthetase family.</text>
</comment>
<feature type="domain" description="TGS" evidence="15">
    <location>
        <begin position="1"/>
        <end position="50"/>
    </location>
</feature>
<dbReference type="PROSITE" id="PS51880">
    <property type="entry name" value="TGS"/>
    <property type="match status" value="1"/>
</dbReference>
<evidence type="ECO:0000256" key="12">
    <source>
        <dbReference type="ARBA" id="ARBA00049515"/>
    </source>
</evidence>
<dbReference type="InterPro" id="IPR006195">
    <property type="entry name" value="aa-tRNA-synth_II"/>
</dbReference>
<evidence type="ECO:0000256" key="9">
    <source>
        <dbReference type="ARBA" id="ARBA00022884"/>
    </source>
</evidence>
<proteinExistence type="inferred from homology"/>
<dbReference type="InterPro" id="IPR018163">
    <property type="entry name" value="Thr/Ala-tRNA-synth_IIc_edit"/>
</dbReference>
<dbReference type="AlphaFoldDB" id="X5H3U5"/>
<dbReference type="GO" id="GO:0005524">
    <property type="term" value="F:ATP binding"/>
    <property type="evidence" value="ECO:0007669"/>
    <property type="project" value="UniProtKB-UniRule"/>
</dbReference>
<evidence type="ECO:0000256" key="13">
    <source>
        <dbReference type="HAMAP-Rule" id="MF_00184"/>
    </source>
</evidence>
<dbReference type="SUPFAM" id="SSF52954">
    <property type="entry name" value="Class II aaRS ABD-related"/>
    <property type="match status" value="1"/>
</dbReference>
<dbReference type="NCBIfam" id="TIGR00418">
    <property type="entry name" value="thrS"/>
    <property type="match status" value="1"/>
</dbReference>
<evidence type="ECO:0000259" key="14">
    <source>
        <dbReference type="PROSITE" id="PS50862"/>
    </source>
</evidence>
<dbReference type="HOGENOM" id="CLU_008554_0_1_5"/>
<dbReference type="GO" id="GO:0004829">
    <property type="term" value="F:threonine-tRNA ligase activity"/>
    <property type="evidence" value="ECO:0007669"/>
    <property type="project" value="UniProtKB-UniRule"/>
</dbReference>
<evidence type="ECO:0000256" key="8">
    <source>
        <dbReference type="ARBA" id="ARBA00022840"/>
    </source>
</evidence>
<dbReference type="GO" id="GO:0046872">
    <property type="term" value="F:metal ion binding"/>
    <property type="evidence" value="ECO:0007669"/>
    <property type="project" value="UniProtKB-KW"/>
</dbReference>
<dbReference type="EMBL" id="CP007481">
    <property type="protein sequence ID" value="AHX11236.1"/>
    <property type="molecule type" value="Genomic_DNA"/>
</dbReference>
<dbReference type="InterPro" id="IPR012947">
    <property type="entry name" value="tRNA_SAD"/>
</dbReference>
<dbReference type="Pfam" id="PF00587">
    <property type="entry name" value="tRNA-synt_2b"/>
    <property type="match status" value="1"/>
</dbReference>
<dbReference type="PRINTS" id="PR01047">
    <property type="entry name" value="TRNASYNTHTHR"/>
</dbReference>
<dbReference type="Pfam" id="PF07973">
    <property type="entry name" value="tRNA_SAD"/>
    <property type="match status" value="1"/>
</dbReference>
<dbReference type="InterPro" id="IPR002314">
    <property type="entry name" value="aa-tRNA-synt_IIb"/>
</dbReference>
<evidence type="ECO:0000256" key="7">
    <source>
        <dbReference type="ARBA" id="ARBA00022833"/>
    </source>
</evidence>
<evidence type="ECO:0000256" key="10">
    <source>
        <dbReference type="ARBA" id="ARBA00022917"/>
    </source>
</evidence>
<dbReference type="Gene3D" id="3.40.50.800">
    <property type="entry name" value="Anticodon-binding domain"/>
    <property type="match status" value="1"/>
</dbReference>
<dbReference type="RefSeq" id="WP_408633467.1">
    <property type="nucleotide sequence ID" value="NZ_CP007481.1"/>
</dbReference>
<organism evidence="16 17">
    <name type="scientific">Neorickettsia helminthoeca str. Oregon</name>
    <dbReference type="NCBI Taxonomy" id="1286528"/>
    <lineage>
        <taxon>Bacteria</taxon>
        <taxon>Pseudomonadati</taxon>
        <taxon>Pseudomonadota</taxon>
        <taxon>Alphaproteobacteria</taxon>
        <taxon>Rickettsiales</taxon>
        <taxon>Anaplasmataceae</taxon>
        <taxon>Neorickettsia</taxon>
    </lineage>
</organism>
<gene>
    <name evidence="13 16" type="primary">thrS</name>
    <name evidence="16" type="ORF">NHE_0276</name>
</gene>
<accession>X5H3U5</accession>
<dbReference type="KEGG" id="nhm:NHE_0276"/>
<keyword evidence="6 13" id="KW-0547">Nucleotide-binding</keyword>
<dbReference type="PROSITE" id="PS50862">
    <property type="entry name" value="AA_TRNA_LIGASE_II"/>
    <property type="match status" value="1"/>
</dbReference>
<keyword evidence="5 13" id="KW-0479">Metal-binding</keyword>
<dbReference type="FunFam" id="3.30.980.10:FF:000005">
    <property type="entry name" value="Threonyl-tRNA synthetase, mitochondrial"/>
    <property type="match status" value="1"/>
</dbReference>
<dbReference type="Pfam" id="PF03129">
    <property type="entry name" value="HGTP_anticodon"/>
    <property type="match status" value="1"/>
</dbReference>
<comment type="subunit">
    <text evidence="13">Homodimer.</text>
</comment>
<feature type="domain" description="Aminoacyl-transfer RNA synthetases class-II family profile" evidence="14">
    <location>
        <begin position="258"/>
        <end position="522"/>
    </location>
</feature>
<comment type="cofactor">
    <cofactor evidence="13">
        <name>Zn(2+)</name>
        <dbReference type="ChEBI" id="CHEBI:29105"/>
    </cofactor>
    <text evidence="13">Binds 1 zinc ion per subunit.</text>
</comment>
<dbReference type="Gene3D" id="3.30.930.10">
    <property type="entry name" value="Bira Bifunctional Protein, Domain 2"/>
    <property type="match status" value="1"/>
</dbReference>
<dbReference type="SUPFAM" id="SSF55186">
    <property type="entry name" value="ThrRS/AlaRS common domain"/>
    <property type="match status" value="1"/>
</dbReference>